<gene>
    <name evidence="2" type="ORF">RJ641_019740</name>
</gene>
<dbReference type="Pfam" id="PF13456">
    <property type="entry name" value="RVT_3"/>
    <property type="match status" value="1"/>
</dbReference>
<dbReference type="InterPro" id="IPR053151">
    <property type="entry name" value="RNase_H-like"/>
</dbReference>
<dbReference type="EMBL" id="JBAMMX010000025">
    <property type="protein sequence ID" value="KAK6914623.1"/>
    <property type="molecule type" value="Genomic_DNA"/>
</dbReference>
<dbReference type="GO" id="GO:0003676">
    <property type="term" value="F:nucleic acid binding"/>
    <property type="evidence" value="ECO:0007669"/>
    <property type="project" value="InterPro"/>
</dbReference>
<dbReference type="GO" id="GO:0004523">
    <property type="term" value="F:RNA-DNA hybrid ribonuclease activity"/>
    <property type="evidence" value="ECO:0007669"/>
    <property type="project" value="InterPro"/>
</dbReference>
<reference evidence="2 3" key="1">
    <citation type="submission" date="2023-12" db="EMBL/GenBank/DDBJ databases">
        <title>A high-quality genome assembly for Dillenia turbinata (Dilleniales).</title>
        <authorList>
            <person name="Chanderbali A."/>
        </authorList>
    </citation>
    <scope>NUCLEOTIDE SEQUENCE [LARGE SCALE GENOMIC DNA]</scope>
    <source>
        <strain evidence="2">LSX21</strain>
        <tissue evidence="2">Leaf</tissue>
    </source>
</reference>
<dbReference type="CDD" id="cd06222">
    <property type="entry name" value="RNase_H_like"/>
    <property type="match status" value="1"/>
</dbReference>
<dbReference type="PANTHER" id="PTHR47723">
    <property type="entry name" value="OS05G0353850 PROTEIN"/>
    <property type="match status" value="1"/>
</dbReference>
<proteinExistence type="predicted"/>
<dbReference type="InterPro" id="IPR002156">
    <property type="entry name" value="RNaseH_domain"/>
</dbReference>
<dbReference type="Proteomes" id="UP001370490">
    <property type="component" value="Unassembled WGS sequence"/>
</dbReference>
<dbReference type="AlphaFoldDB" id="A0AAN8UQR8"/>
<dbReference type="SUPFAM" id="SSF53098">
    <property type="entry name" value="Ribonuclease H-like"/>
    <property type="match status" value="1"/>
</dbReference>
<dbReference type="Gene3D" id="3.30.420.10">
    <property type="entry name" value="Ribonuclease H-like superfamily/Ribonuclease H"/>
    <property type="match status" value="1"/>
</dbReference>
<dbReference type="InterPro" id="IPR036397">
    <property type="entry name" value="RNaseH_sf"/>
</dbReference>
<dbReference type="InterPro" id="IPR044730">
    <property type="entry name" value="RNase_H-like_dom_plant"/>
</dbReference>
<feature type="domain" description="RNase H type-1" evidence="1">
    <location>
        <begin position="84"/>
        <end position="167"/>
    </location>
</feature>
<comment type="caution">
    <text evidence="2">The sequence shown here is derived from an EMBL/GenBank/DDBJ whole genome shotgun (WGS) entry which is preliminary data.</text>
</comment>
<keyword evidence="3" id="KW-1185">Reference proteome</keyword>
<dbReference type="PANTHER" id="PTHR47723:SF19">
    <property type="entry name" value="POLYNUCLEOTIDYL TRANSFERASE, RIBONUCLEASE H-LIKE SUPERFAMILY PROTEIN"/>
    <property type="match status" value="1"/>
</dbReference>
<name>A0AAN8UQR8_9MAGN</name>
<dbReference type="InterPro" id="IPR012337">
    <property type="entry name" value="RNaseH-like_sf"/>
</dbReference>
<accession>A0AAN8UQR8</accession>
<evidence type="ECO:0000313" key="3">
    <source>
        <dbReference type="Proteomes" id="UP001370490"/>
    </source>
</evidence>
<evidence type="ECO:0000313" key="2">
    <source>
        <dbReference type="EMBL" id="KAK6914623.1"/>
    </source>
</evidence>
<sequence length="173" mass="19387">MGELVPKFLPLDSVNFAAATWIIWKARCRRNFHIDPMPPMQVARWIMNFSREIRAAISKHSLNCAPREKWVAWLPPAHNNIKLNTDGSVLQQNGHAATGGLVRNSKGEWIAGFSINVGICSVFEVELWGVKEGLRLACRKGLNSIELDIDSSAAVALLRDRYNADHPQSFLLK</sequence>
<organism evidence="2 3">
    <name type="scientific">Dillenia turbinata</name>
    <dbReference type="NCBI Taxonomy" id="194707"/>
    <lineage>
        <taxon>Eukaryota</taxon>
        <taxon>Viridiplantae</taxon>
        <taxon>Streptophyta</taxon>
        <taxon>Embryophyta</taxon>
        <taxon>Tracheophyta</taxon>
        <taxon>Spermatophyta</taxon>
        <taxon>Magnoliopsida</taxon>
        <taxon>eudicotyledons</taxon>
        <taxon>Gunneridae</taxon>
        <taxon>Pentapetalae</taxon>
        <taxon>Dilleniales</taxon>
        <taxon>Dilleniaceae</taxon>
        <taxon>Dillenia</taxon>
    </lineage>
</organism>
<evidence type="ECO:0000259" key="1">
    <source>
        <dbReference type="Pfam" id="PF13456"/>
    </source>
</evidence>
<protein>
    <submittedName>
        <fullName evidence="2">Ribonuclease H domain</fullName>
    </submittedName>
</protein>